<dbReference type="EMBL" id="CADCVH010000010">
    <property type="protein sequence ID" value="CAA9445394.1"/>
    <property type="molecule type" value="Genomic_DNA"/>
</dbReference>
<dbReference type="Pfam" id="PF13460">
    <property type="entry name" value="NAD_binding_10"/>
    <property type="match status" value="1"/>
</dbReference>
<organism evidence="2">
    <name type="scientific">uncultured Rubrobacteraceae bacterium</name>
    <dbReference type="NCBI Taxonomy" id="349277"/>
    <lineage>
        <taxon>Bacteria</taxon>
        <taxon>Bacillati</taxon>
        <taxon>Actinomycetota</taxon>
        <taxon>Rubrobacteria</taxon>
        <taxon>Rubrobacterales</taxon>
        <taxon>Rubrobacteraceae</taxon>
        <taxon>environmental samples</taxon>
    </lineage>
</organism>
<dbReference type="AlphaFoldDB" id="A0A6J4QSU9"/>
<dbReference type="InterPro" id="IPR036291">
    <property type="entry name" value="NAD(P)-bd_dom_sf"/>
</dbReference>
<dbReference type="CDD" id="cd05269">
    <property type="entry name" value="TMR_SDR_a"/>
    <property type="match status" value="1"/>
</dbReference>
<dbReference type="SUPFAM" id="SSF51735">
    <property type="entry name" value="NAD(P)-binding Rossmann-fold domains"/>
    <property type="match status" value="1"/>
</dbReference>
<dbReference type="Gene3D" id="3.90.25.10">
    <property type="entry name" value="UDP-galactose 4-epimerase, domain 1"/>
    <property type="match status" value="1"/>
</dbReference>
<feature type="domain" description="NAD(P)-binding" evidence="1">
    <location>
        <begin position="7"/>
        <end position="185"/>
    </location>
</feature>
<gene>
    <name evidence="2" type="ORF">AVDCRST_MAG02-386</name>
</gene>
<name>A0A6J4QSU9_9ACTN</name>
<dbReference type="PANTHER" id="PTHR47129">
    <property type="entry name" value="QUINONE OXIDOREDUCTASE 2"/>
    <property type="match status" value="1"/>
</dbReference>
<evidence type="ECO:0000259" key="1">
    <source>
        <dbReference type="Pfam" id="PF13460"/>
    </source>
</evidence>
<dbReference type="Gene3D" id="3.40.50.720">
    <property type="entry name" value="NAD(P)-binding Rossmann-like Domain"/>
    <property type="match status" value="1"/>
</dbReference>
<sequence>MSIIITGASGHLGRSTAEMVLDRVPASEVVLTTRHPEELSDFAGRGAEVRRADFDRPDTLAGAFAGGERLLLISTDAVGSRVPQHRAAIEAARDAGVGHVAYTSYLNPVAENPAVVTPDHRETEEALRESGLAWIALRNAFYAEYQVPAGAQAVATGRLVHNNGDGRIAYVSREDCAAAAAAVLTGEADSDEGKAYDITGPEPLGQDDVAALLGEVSGRTVEAVAVDDEAFVEGLTAAGLPEPAARAIATYGRAIREGYLGEASGAVESLTGRPPRSLREVFEAHRGELLP</sequence>
<dbReference type="PANTHER" id="PTHR47129:SF1">
    <property type="entry name" value="NMRA-LIKE DOMAIN-CONTAINING PROTEIN"/>
    <property type="match status" value="1"/>
</dbReference>
<proteinExistence type="predicted"/>
<dbReference type="InterPro" id="IPR016040">
    <property type="entry name" value="NAD(P)-bd_dom"/>
</dbReference>
<accession>A0A6J4QSU9</accession>
<evidence type="ECO:0000313" key="2">
    <source>
        <dbReference type="EMBL" id="CAA9445394.1"/>
    </source>
</evidence>
<reference evidence="2" key="1">
    <citation type="submission" date="2020-02" db="EMBL/GenBank/DDBJ databases">
        <authorList>
            <person name="Meier V. D."/>
        </authorList>
    </citation>
    <scope>NUCLEOTIDE SEQUENCE</scope>
    <source>
        <strain evidence="2">AVDCRST_MAG02</strain>
    </source>
</reference>
<dbReference type="InterPro" id="IPR052718">
    <property type="entry name" value="NmrA-type_oxidoreductase"/>
</dbReference>
<protein>
    <recommendedName>
        <fullName evidence="1">NAD(P)-binding domain-containing protein</fullName>
    </recommendedName>
</protein>